<proteinExistence type="predicted"/>
<dbReference type="OrthoDB" id="3492129at2759"/>
<gene>
    <name evidence="2" type="ORF">BGAL_0891g00020</name>
</gene>
<evidence type="ECO:0000313" key="3">
    <source>
        <dbReference type="Proteomes" id="UP000308671"/>
    </source>
</evidence>
<accession>A0A4S8QT23</accession>
<protein>
    <submittedName>
        <fullName evidence="2">Uncharacterized protein</fullName>
    </submittedName>
</protein>
<dbReference type="EMBL" id="PQXL01000886">
    <property type="protein sequence ID" value="THV43814.1"/>
    <property type="molecule type" value="Genomic_DNA"/>
</dbReference>
<reference evidence="2 3" key="1">
    <citation type="submission" date="2017-12" db="EMBL/GenBank/DDBJ databases">
        <title>Comparative genomics of Botrytis spp.</title>
        <authorList>
            <person name="Valero-Jimenez C.A."/>
            <person name="Tapia P."/>
            <person name="Veloso J."/>
            <person name="Silva-Moreno E."/>
            <person name="Staats M."/>
            <person name="Valdes J.H."/>
            <person name="Van Kan J.A.L."/>
        </authorList>
    </citation>
    <scope>NUCLEOTIDE SEQUENCE [LARGE SCALE GENOMIC DNA]</scope>
    <source>
        <strain evidence="2 3">MUCL435</strain>
    </source>
</reference>
<feature type="compositionally biased region" description="Basic and acidic residues" evidence="1">
    <location>
        <begin position="13"/>
        <end position="30"/>
    </location>
</feature>
<keyword evidence="3" id="KW-1185">Reference proteome</keyword>
<feature type="region of interest" description="Disordered" evidence="1">
    <location>
        <begin position="1"/>
        <end position="33"/>
    </location>
</feature>
<sequence>MPGIFRPRNKKLQHPELHPQSARNRERERSVPSQGVGFISPLAQLPSPSLVAARAYASQCQKPIGWKFDARSRQNSLIQVRQTPRRHSTMVTLAKHTPFLEKASSRIISPNSPSSQMVPGIQLANEKMGQSKACFDIRSKELADFSIYDTRRHSETPTSSISTHRVPFEYTHDRLQTWGHVYFGNVVTADAFVNAVNLRRSSLGMIKEQDMHESLRISDQVMIRARVSPKEIERKPFWIQREVDIRELRDNIPIPQSNRDHPRDSTIIRRSSRLRRLSLQQISIPNRRGTADHIRRQIDSNHVAVPIHIEYALHYLPVLAALMLSGHIRKGDSIDLPLPSPEAWVDTIAYVYTGQGEITLAMKENILFLAGRVESEG</sequence>
<evidence type="ECO:0000256" key="1">
    <source>
        <dbReference type="SAM" id="MobiDB-lite"/>
    </source>
</evidence>
<comment type="caution">
    <text evidence="2">The sequence shown here is derived from an EMBL/GenBank/DDBJ whole genome shotgun (WGS) entry which is preliminary data.</text>
</comment>
<dbReference type="AlphaFoldDB" id="A0A4S8QT23"/>
<name>A0A4S8QT23_9HELO</name>
<organism evidence="2 3">
    <name type="scientific">Botrytis galanthina</name>
    <dbReference type="NCBI Taxonomy" id="278940"/>
    <lineage>
        <taxon>Eukaryota</taxon>
        <taxon>Fungi</taxon>
        <taxon>Dikarya</taxon>
        <taxon>Ascomycota</taxon>
        <taxon>Pezizomycotina</taxon>
        <taxon>Leotiomycetes</taxon>
        <taxon>Helotiales</taxon>
        <taxon>Sclerotiniaceae</taxon>
        <taxon>Botrytis</taxon>
    </lineage>
</organism>
<dbReference type="Proteomes" id="UP000308671">
    <property type="component" value="Unassembled WGS sequence"/>
</dbReference>
<evidence type="ECO:0000313" key="2">
    <source>
        <dbReference type="EMBL" id="THV43814.1"/>
    </source>
</evidence>